<proteinExistence type="predicted"/>
<dbReference type="AlphaFoldDB" id="A0A2K5KYX8"/>
<evidence type="ECO:0000313" key="1">
    <source>
        <dbReference type="Ensembl" id="ENSCATP00000005902.1"/>
    </source>
</evidence>
<dbReference type="Bgee" id="ENSCATG00000018789">
    <property type="expression patterns" value="Expressed in cerebellum and 4 other cell types or tissues"/>
</dbReference>
<reference evidence="1" key="1">
    <citation type="submission" date="2025-08" db="UniProtKB">
        <authorList>
            <consortium name="Ensembl"/>
        </authorList>
    </citation>
    <scope>IDENTIFICATION</scope>
</reference>
<sequence>MPGPPPAPPYTSLPDSAPIASCLLLPCSHSTCSLAIRPSGLHQLFLASDIQGCSTLLCLLYKPQLYF</sequence>
<name>A0A2K5KYX8_CERAT</name>
<dbReference type="Ensembl" id="ENSCATT00000021600.1">
    <property type="protein sequence ID" value="ENSCATP00000005902.1"/>
    <property type="gene ID" value="ENSCATG00000018789.1"/>
</dbReference>
<dbReference type="Proteomes" id="UP000233060">
    <property type="component" value="Unassembled WGS sequence"/>
</dbReference>
<reference evidence="1" key="2">
    <citation type="submission" date="2025-09" db="UniProtKB">
        <authorList>
            <consortium name="Ensembl"/>
        </authorList>
    </citation>
    <scope>IDENTIFICATION</scope>
</reference>
<dbReference type="OMA" id="LYKPQLY"/>
<organism evidence="1 2">
    <name type="scientific">Cercocebus atys</name>
    <name type="common">Sooty mangabey</name>
    <name type="synonym">Cercocebus torquatus atys</name>
    <dbReference type="NCBI Taxonomy" id="9531"/>
    <lineage>
        <taxon>Eukaryota</taxon>
        <taxon>Metazoa</taxon>
        <taxon>Chordata</taxon>
        <taxon>Craniata</taxon>
        <taxon>Vertebrata</taxon>
        <taxon>Euteleostomi</taxon>
        <taxon>Mammalia</taxon>
        <taxon>Eutheria</taxon>
        <taxon>Euarchontoglires</taxon>
        <taxon>Primates</taxon>
        <taxon>Haplorrhini</taxon>
        <taxon>Catarrhini</taxon>
        <taxon>Cercopithecidae</taxon>
        <taxon>Cercopithecinae</taxon>
        <taxon>Cercocebus</taxon>
    </lineage>
</organism>
<protein>
    <submittedName>
        <fullName evidence="1">Uncharacterized protein</fullName>
    </submittedName>
</protein>
<accession>A0A2K5KYX8</accession>
<evidence type="ECO:0000313" key="2">
    <source>
        <dbReference type="Proteomes" id="UP000233060"/>
    </source>
</evidence>
<keyword evidence="2" id="KW-1185">Reference proteome</keyword>
<dbReference type="GeneTree" id="ENSGT00910000147263"/>